<dbReference type="EMBL" id="CACVAR010000315">
    <property type="protein sequence ID" value="CAA6820587.1"/>
    <property type="molecule type" value="Genomic_DNA"/>
</dbReference>
<feature type="coiled-coil region" evidence="3">
    <location>
        <begin position="137"/>
        <end position="167"/>
    </location>
</feature>
<evidence type="ECO:0000256" key="2">
    <source>
        <dbReference type="PROSITE-ProRule" id="PRU00169"/>
    </source>
</evidence>
<dbReference type="PROSITE" id="PS50110">
    <property type="entry name" value="RESPONSE_REGULATORY"/>
    <property type="match status" value="1"/>
</dbReference>
<dbReference type="InterPro" id="IPR011006">
    <property type="entry name" value="CheY-like_superfamily"/>
</dbReference>
<evidence type="ECO:0000256" key="1">
    <source>
        <dbReference type="ARBA" id="ARBA00022801"/>
    </source>
</evidence>
<dbReference type="PANTHER" id="PTHR43156">
    <property type="entry name" value="STAGE II SPORULATION PROTEIN E-RELATED"/>
    <property type="match status" value="1"/>
</dbReference>
<proteinExistence type="predicted"/>
<dbReference type="InterPro" id="IPR001932">
    <property type="entry name" value="PPM-type_phosphatase-like_dom"/>
</dbReference>
<dbReference type="Pfam" id="PF07228">
    <property type="entry name" value="SpoIIE"/>
    <property type="match status" value="1"/>
</dbReference>
<dbReference type="InterPro" id="IPR001789">
    <property type="entry name" value="Sig_transdc_resp-reg_receiver"/>
</dbReference>
<dbReference type="GO" id="GO:0000160">
    <property type="term" value="P:phosphorelay signal transduction system"/>
    <property type="evidence" value="ECO:0007669"/>
    <property type="project" value="InterPro"/>
</dbReference>
<dbReference type="SUPFAM" id="SSF52172">
    <property type="entry name" value="CheY-like"/>
    <property type="match status" value="1"/>
</dbReference>
<reference evidence="5" key="1">
    <citation type="submission" date="2020-01" db="EMBL/GenBank/DDBJ databases">
        <authorList>
            <person name="Meier V. D."/>
            <person name="Meier V D."/>
        </authorList>
    </citation>
    <scope>NUCLEOTIDE SEQUENCE</scope>
    <source>
        <strain evidence="5">HLG_WM_MAG_03</strain>
    </source>
</reference>
<dbReference type="Pfam" id="PF00072">
    <property type="entry name" value="Response_reg"/>
    <property type="match status" value="1"/>
</dbReference>
<dbReference type="SUPFAM" id="SSF81606">
    <property type="entry name" value="PP2C-like"/>
    <property type="match status" value="1"/>
</dbReference>
<evidence type="ECO:0000313" key="5">
    <source>
        <dbReference type="EMBL" id="CAA6820587.1"/>
    </source>
</evidence>
<dbReference type="PANTHER" id="PTHR43156:SF2">
    <property type="entry name" value="STAGE II SPORULATION PROTEIN E"/>
    <property type="match status" value="1"/>
</dbReference>
<feature type="domain" description="Response regulatory" evidence="4">
    <location>
        <begin position="9"/>
        <end position="124"/>
    </location>
</feature>
<organism evidence="5">
    <name type="scientific">uncultured Sulfurovum sp</name>
    <dbReference type="NCBI Taxonomy" id="269237"/>
    <lineage>
        <taxon>Bacteria</taxon>
        <taxon>Pseudomonadati</taxon>
        <taxon>Campylobacterota</taxon>
        <taxon>Epsilonproteobacteria</taxon>
        <taxon>Campylobacterales</taxon>
        <taxon>Sulfurovaceae</taxon>
        <taxon>Sulfurovum</taxon>
        <taxon>environmental samples</taxon>
    </lineage>
</organism>
<dbReference type="InterPro" id="IPR036457">
    <property type="entry name" value="PPM-type-like_dom_sf"/>
</dbReference>
<evidence type="ECO:0000259" key="4">
    <source>
        <dbReference type="PROSITE" id="PS50110"/>
    </source>
</evidence>
<name>A0A6S6TR43_9BACT</name>
<accession>A0A6S6TR43</accession>
<protein>
    <submittedName>
        <fullName evidence="5">Serine phosphatase RsbU, regulator of sigma subunit</fullName>
    </submittedName>
</protein>
<keyword evidence="1" id="KW-0378">Hydrolase</keyword>
<sequence>MNDNIRRNKILIVDDEMFNLDLLEIALSDLKNSKIIRATNGFQVLKTIENMDIDLIILDISMPELDGMKVLQKLKIEEETSYIPVIVVTSKTEDRYKALELGAEDFLSKPIDVIELRFRVNNLLRLKKYNDLQISFNQLLEEEVAKKENLLRNLAHVEQELELAREIQQSLIPKVYPKSDTLDVHGSCTPAFEVGGDYFDVFKTESGKYTIFIISDVSGHGFASALVSMQFRTLIRSKLISEHKTFSERIEEINNIMCSENEEASMFITGLFLRYCHETQVMEFINAGHHTPIGLENMDYSRGIPIGIQANMPFPTSTTHFTKGKQLLLYTDGIIEEENANNEMYGNRIYELKERTKLYSAKEQTQLILKAFNNFIERQKDDVTILIIKAI</sequence>
<feature type="modified residue" description="4-aspartylphosphate" evidence="2">
    <location>
        <position position="59"/>
    </location>
</feature>
<dbReference type="AlphaFoldDB" id="A0A6S6TR43"/>
<keyword evidence="2" id="KW-0597">Phosphoprotein</keyword>
<dbReference type="GO" id="GO:0016791">
    <property type="term" value="F:phosphatase activity"/>
    <property type="evidence" value="ECO:0007669"/>
    <property type="project" value="TreeGrafter"/>
</dbReference>
<dbReference type="SMART" id="SM00448">
    <property type="entry name" value="REC"/>
    <property type="match status" value="1"/>
</dbReference>
<gene>
    <name evidence="5" type="ORF">HELGO_WM53086</name>
</gene>
<dbReference type="Gene3D" id="3.60.40.10">
    <property type="entry name" value="PPM-type phosphatase domain"/>
    <property type="match status" value="1"/>
</dbReference>
<dbReference type="Gene3D" id="3.40.50.2300">
    <property type="match status" value="1"/>
</dbReference>
<dbReference type="SMART" id="SM00331">
    <property type="entry name" value="PP2C_SIG"/>
    <property type="match status" value="1"/>
</dbReference>
<keyword evidence="3" id="KW-0175">Coiled coil</keyword>
<dbReference type="InterPro" id="IPR052016">
    <property type="entry name" value="Bact_Sigma-Reg"/>
</dbReference>
<evidence type="ECO:0000256" key="3">
    <source>
        <dbReference type="SAM" id="Coils"/>
    </source>
</evidence>